<feature type="compositionally biased region" description="Polar residues" evidence="7">
    <location>
        <begin position="520"/>
        <end position="548"/>
    </location>
</feature>
<dbReference type="Gene3D" id="3.10.20.90">
    <property type="entry name" value="Phosphatidylinositol 3-kinase Catalytic Subunit, Chain A, domain 1"/>
    <property type="match status" value="1"/>
</dbReference>
<feature type="region of interest" description="Disordered" evidence="7">
    <location>
        <begin position="273"/>
        <end position="361"/>
    </location>
</feature>
<feature type="region of interest" description="Disordered" evidence="7">
    <location>
        <begin position="1193"/>
        <end position="1233"/>
    </location>
</feature>
<keyword evidence="2" id="KW-0479">Metal-binding</keyword>
<dbReference type="GO" id="GO:0035102">
    <property type="term" value="C:PRC1 complex"/>
    <property type="evidence" value="ECO:0007669"/>
    <property type="project" value="TreeGrafter"/>
</dbReference>
<feature type="compositionally biased region" description="Low complexity" evidence="7">
    <location>
        <begin position="554"/>
        <end position="569"/>
    </location>
</feature>
<feature type="domain" description="RING-type" evidence="8">
    <location>
        <begin position="18"/>
        <end position="57"/>
    </location>
</feature>
<dbReference type="Proteomes" id="UP001497623">
    <property type="component" value="Unassembled WGS sequence"/>
</dbReference>
<feature type="compositionally biased region" description="Acidic residues" evidence="7">
    <location>
        <begin position="324"/>
        <end position="349"/>
    </location>
</feature>
<feature type="compositionally biased region" description="Basic and acidic residues" evidence="7">
    <location>
        <begin position="168"/>
        <end position="188"/>
    </location>
</feature>
<feature type="compositionally biased region" description="Polar residues" evidence="7">
    <location>
        <begin position="1102"/>
        <end position="1133"/>
    </location>
</feature>
<dbReference type="Gene3D" id="3.30.40.10">
    <property type="entry name" value="Zinc/RING finger domain, C3HC4 (zinc finger)"/>
    <property type="match status" value="1"/>
</dbReference>
<dbReference type="Pfam" id="PF13923">
    <property type="entry name" value="zf-C3HC4_2"/>
    <property type="match status" value="1"/>
</dbReference>
<dbReference type="InterPro" id="IPR017907">
    <property type="entry name" value="Znf_RING_CS"/>
</dbReference>
<keyword evidence="3 6" id="KW-0863">Zinc-finger</keyword>
<feature type="compositionally biased region" description="Low complexity" evidence="7">
    <location>
        <begin position="1406"/>
        <end position="1425"/>
    </location>
</feature>
<feature type="region of interest" description="Disordered" evidence="7">
    <location>
        <begin position="1075"/>
        <end position="1181"/>
    </location>
</feature>
<evidence type="ECO:0000256" key="6">
    <source>
        <dbReference type="PROSITE-ProRule" id="PRU00175"/>
    </source>
</evidence>
<evidence type="ECO:0000256" key="3">
    <source>
        <dbReference type="ARBA" id="ARBA00022771"/>
    </source>
</evidence>
<dbReference type="InterPro" id="IPR001841">
    <property type="entry name" value="Znf_RING"/>
</dbReference>
<organism evidence="9 10">
    <name type="scientific">Meganyctiphanes norvegica</name>
    <name type="common">Northern krill</name>
    <name type="synonym">Thysanopoda norvegica</name>
    <dbReference type="NCBI Taxonomy" id="48144"/>
    <lineage>
        <taxon>Eukaryota</taxon>
        <taxon>Metazoa</taxon>
        <taxon>Ecdysozoa</taxon>
        <taxon>Arthropoda</taxon>
        <taxon>Crustacea</taxon>
        <taxon>Multicrustacea</taxon>
        <taxon>Malacostraca</taxon>
        <taxon>Eumalacostraca</taxon>
        <taxon>Eucarida</taxon>
        <taxon>Euphausiacea</taxon>
        <taxon>Euphausiidae</taxon>
        <taxon>Meganyctiphanes</taxon>
    </lineage>
</organism>
<dbReference type="PROSITE" id="PS00518">
    <property type="entry name" value="ZF_RING_1"/>
    <property type="match status" value="1"/>
</dbReference>
<feature type="region of interest" description="Disordered" evidence="7">
    <location>
        <begin position="153"/>
        <end position="189"/>
    </location>
</feature>
<dbReference type="SMART" id="SM00184">
    <property type="entry name" value="RING"/>
    <property type="match status" value="1"/>
</dbReference>
<comment type="caution">
    <text evidence="9">The sequence shown here is derived from an EMBL/GenBank/DDBJ whole genome shotgun (WGS) entry which is preliminary data.</text>
</comment>
<name>A0AAV2R0P2_MEGNR</name>
<dbReference type="PANTHER" id="PTHR10825:SF29">
    <property type="entry name" value="POLYCOMB GROUP RING FINGER PROTEIN 1"/>
    <property type="match status" value="1"/>
</dbReference>
<sequence length="1556" mass="164688">MAPLRRVKLTELNAHLVCVLCSGYFVDATTIIECLHTFCKTCIVRYLSTSSFCPICDVQVHKTRPLLSLREDRTLQDVVFKLVPGLHHSETSRRHHFYNEHPEAGGDKTEQGLRERRHFFHVDDQISLSLEYLPPSTTTNSAKPLSLSNGQVSVANKLPDGTLPGSEEVQKQDHKNKMDVDKDEKQSDALKTPVHKRFLKCPAAVQVSHLEKFVRLKYGLSTNHKVDIMHGGDCLLSDLTLLDVVYMYKWQEDEPLRLFYTISAPVARKRLRNNGMRTRTNVDSEQPVTKLAKLQNPEGEVTAETLGQHQTKEKTDDQSTLNEESGDGEDDDDDDDDDEDSMSIDDDPLEQEKRRENADLSTIDTSDIFGSMNTYTFNLPSVPPIKTKNVQHTKENTSSPASSLASTTHITTVSKTSAPIITTVNKTSAPVITTVSKTSAPITPVSTTKPHVPTVSKSSPVLDSSNKPVCNKSAKPASSTDNLVSVSSVASTTDGTLPISSVESSTTLSIPTKSPPLSKLSITKTSDGNLTSKFTSGDNSKPISTSASRVGKENTSTTNSTTVVTSSSSKPKAPNRVLPKLTATLPTASNLNTGTNVAPVSTPNISSAKSTSPKTVTFSLASDPVPKSSVVTSISRTDITPKFVSLAQSNTKITTTNSVVNSTANSRPTNSTQLVNSVPEKPLSPIIPTKPRLGRPPNASRIAAAALGTARLSAPRGVDMKPPRAPAPVPQSANKVALNQTVASLNVQSRLSSISGGPPRTGTAKLTVKRTQDAKIQPPTPNMVSCPSPRPESSTSMTSILSPVTSTPYTTTTAGSNIAITQTSRANAVSTSKPNLIFTSRTSSPSVSNSKSMLTKSSSSFSSATNTRPTMTSCPSPRPLSVTSNSPNNGMNTPSQKLTTVSAPSNKSVRPGLPSSSQPNMASCPSPRPNMASCPSPRPNMASCPSPRPNMASCPSPRPNMASCPSPRPNMASCPSPRPNMASCPSPRPNMASCPSPRPNMASCPSPRPNMVSCPSPRQNTASNSPQTSINSSTSPLPNMVSCSSPRPNMASCPSPRPNMASCPSPRPNMVSCPSPRPNLYSFDMSSGRPQIPPSPRPHTLATPSPRQTTSRTNIAISKNAPQPQSPLTTGANISARPAPSSTPALQKLTQPLVTSSKTQPIKPSNNKTPKSPRRGGNSPTILSIAQTLTNRAVQQQTTTTTVRNGSLPITTPSRNTPVVSTSTSPGLRSPPATSITTNALGYPSGINPALATLAAGGAMGGMNSALIASYLASQGLASQSLASAYSDPSLQDVATMRNLITLSQTAALLRDTNLAALVQQAQQNQVTSASPPQPEPAPIDLSPTSKAAPVTALTNGRSKESFTTTNAPSQKSKNSSVKSTKSPKSSNTTINISAPTAEVTITKLPSSSEPTSTTTTTGTKSVPPLVKVPKSNTNTNTVSITKRPVSSNKYAVAKSPANASLRQIPNPSLLRQQSEVRNNNNNNNNKNTSLVQTSTPSSVNGKGTSQYKKVAGNSPLKETGPLPETSSILKIEHLTRSLPTAAIAGQNQYRFFEGR</sequence>
<keyword evidence="5" id="KW-0539">Nucleus</keyword>
<evidence type="ECO:0000256" key="5">
    <source>
        <dbReference type="ARBA" id="ARBA00023242"/>
    </source>
</evidence>
<feature type="compositionally biased region" description="Polar residues" evidence="7">
    <location>
        <begin position="476"/>
        <end position="512"/>
    </location>
</feature>
<feature type="non-terminal residue" evidence="9">
    <location>
        <position position="1556"/>
    </location>
</feature>
<feature type="region of interest" description="Disordered" evidence="7">
    <location>
        <begin position="751"/>
        <end position="809"/>
    </location>
</feature>
<feature type="compositionally biased region" description="Polar residues" evidence="7">
    <location>
        <begin position="1140"/>
        <end position="1170"/>
    </location>
</feature>
<evidence type="ECO:0000256" key="7">
    <source>
        <dbReference type="SAM" id="MobiDB-lite"/>
    </source>
</evidence>
<dbReference type="PANTHER" id="PTHR10825">
    <property type="entry name" value="RING FINGER DOMAIN-CONTAINING, POLYCOMB GROUP COMPONENT"/>
    <property type="match status" value="1"/>
</dbReference>
<feature type="compositionally biased region" description="Polar residues" evidence="7">
    <location>
        <begin position="667"/>
        <end position="676"/>
    </location>
</feature>
<feature type="compositionally biased region" description="Polar residues" evidence="7">
    <location>
        <begin position="275"/>
        <end position="287"/>
    </location>
</feature>
<dbReference type="GO" id="GO:1990841">
    <property type="term" value="F:promoter-specific chromatin binding"/>
    <property type="evidence" value="ECO:0007669"/>
    <property type="project" value="TreeGrafter"/>
</dbReference>
<feature type="compositionally biased region" description="Low complexity" evidence="7">
    <location>
        <begin position="1370"/>
        <end position="1387"/>
    </location>
</feature>
<feature type="compositionally biased region" description="Polar residues" evidence="7">
    <location>
        <begin position="1016"/>
        <end position="1047"/>
    </location>
</feature>
<keyword evidence="10" id="KW-1185">Reference proteome</keyword>
<dbReference type="CDD" id="cd17082">
    <property type="entry name" value="RAWUL_PCGF2_like"/>
    <property type="match status" value="1"/>
</dbReference>
<accession>A0AAV2R0P2</accession>
<feature type="region of interest" description="Disordered" evidence="7">
    <location>
        <begin position="1477"/>
        <end position="1524"/>
    </location>
</feature>
<feature type="compositionally biased region" description="Polar residues" evidence="7">
    <location>
        <begin position="1431"/>
        <end position="1443"/>
    </location>
</feature>
<feature type="region of interest" description="Disordered" evidence="7">
    <location>
        <begin position="1326"/>
        <end position="1443"/>
    </location>
</feature>
<feature type="region of interest" description="Disordered" evidence="7">
    <location>
        <begin position="1449"/>
        <end position="1468"/>
    </location>
</feature>
<feature type="region of interest" description="Disordered" evidence="7">
    <location>
        <begin position="661"/>
        <end position="697"/>
    </location>
</feature>
<feature type="region of interest" description="Disordered" evidence="7">
    <location>
        <begin position="441"/>
        <end position="576"/>
    </location>
</feature>
<dbReference type="GO" id="GO:0000122">
    <property type="term" value="P:negative regulation of transcription by RNA polymerase II"/>
    <property type="evidence" value="ECO:0007669"/>
    <property type="project" value="TreeGrafter"/>
</dbReference>
<evidence type="ECO:0000256" key="2">
    <source>
        <dbReference type="ARBA" id="ARBA00022723"/>
    </source>
</evidence>
<dbReference type="PROSITE" id="PS50089">
    <property type="entry name" value="ZF_RING_2"/>
    <property type="match status" value="1"/>
</dbReference>
<feature type="compositionally biased region" description="Polar residues" evidence="7">
    <location>
        <begin position="1458"/>
        <end position="1468"/>
    </location>
</feature>
<feature type="compositionally biased region" description="Low complexity" evidence="7">
    <location>
        <begin position="840"/>
        <end position="863"/>
    </location>
</feature>
<keyword evidence="4" id="KW-0862">Zinc</keyword>
<dbReference type="SUPFAM" id="SSF57850">
    <property type="entry name" value="RING/U-box"/>
    <property type="match status" value="1"/>
</dbReference>
<feature type="compositionally biased region" description="Low complexity" evidence="7">
    <location>
        <begin position="1479"/>
        <end position="1488"/>
    </location>
</feature>
<proteinExistence type="predicted"/>
<feature type="compositionally biased region" description="Polar residues" evidence="7">
    <location>
        <begin position="791"/>
        <end position="801"/>
    </location>
</feature>
<dbReference type="InterPro" id="IPR013083">
    <property type="entry name" value="Znf_RING/FYVE/PHD"/>
</dbReference>
<dbReference type="Pfam" id="PF16207">
    <property type="entry name" value="RAWUL"/>
    <property type="match status" value="1"/>
</dbReference>
<feature type="compositionally biased region" description="Polar residues" evidence="7">
    <location>
        <begin position="864"/>
        <end position="923"/>
    </location>
</feature>
<dbReference type="InterPro" id="IPR032443">
    <property type="entry name" value="RAWUL"/>
</dbReference>
<evidence type="ECO:0000256" key="4">
    <source>
        <dbReference type="ARBA" id="ARBA00022833"/>
    </source>
</evidence>
<dbReference type="GO" id="GO:0008270">
    <property type="term" value="F:zinc ion binding"/>
    <property type="evidence" value="ECO:0007669"/>
    <property type="project" value="UniProtKB-KW"/>
</dbReference>
<dbReference type="EMBL" id="CAXKWB010013970">
    <property type="protein sequence ID" value="CAL4109277.1"/>
    <property type="molecule type" value="Genomic_DNA"/>
</dbReference>
<feature type="region of interest" description="Disordered" evidence="7">
    <location>
        <begin position="836"/>
        <end position="1059"/>
    </location>
</feature>
<evidence type="ECO:0000256" key="1">
    <source>
        <dbReference type="ARBA" id="ARBA00004123"/>
    </source>
</evidence>
<protein>
    <recommendedName>
        <fullName evidence="8">RING-type domain-containing protein</fullName>
    </recommendedName>
</protein>
<gene>
    <name evidence="9" type="ORF">MNOR_LOCUS19077</name>
</gene>
<feature type="compositionally biased region" description="Polar residues" evidence="7">
    <location>
        <begin position="441"/>
        <end position="468"/>
    </location>
</feature>
<dbReference type="FunFam" id="3.30.40.10:FF:000122">
    <property type="entry name" value="polycomb group RING finger protein 1"/>
    <property type="match status" value="1"/>
</dbReference>
<feature type="compositionally biased region" description="Polar residues" evidence="7">
    <location>
        <begin position="1353"/>
        <end position="1369"/>
    </location>
</feature>
<reference evidence="9 10" key="1">
    <citation type="submission" date="2024-05" db="EMBL/GenBank/DDBJ databases">
        <authorList>
            <person name="Wallberg A."/>
        </authorList>
    </citation>
    <scope>NUCLEOTIDE SEQUENCE [LARGE SCALE GENOMIC DNA]</scope>
</reference>
<evidence type="ECO:0000313" key="9">
    <source>
        <dbReference type="EMBL" id="CAL4109277.1"/>
    </source>
</evidence>
<evidence type="ECO:0000313" key="10">
    <source>
        <dbReference type="Proteomes" id="UP001497623"/>
    </source>
</evidence>
<feature type="compositionally biased region" description="Polar residues" evidence="7">
    <location>
        <begin position="1489"/>
        <end position="1508"/>
    </location>
</feature>
<feature type="compositionally biased region" description="Polar residues" evidence="7">
    <location>
        <begin position="1203"/>
        <end position="1233"/>
    </location>
</feature>
<comment type="subcellular location">
    <subcellularLocation>
        <location evidence="1">Nucleus</location>
    </subcellularLocation>
</comment>
<evidence type="ECO:0000259" key="8">
    <source>
        <dbReference type="PROSITE" id="PS50089"/>
    </source>
</evidence>